<protein>
    <submittedName>
        <fullName evidence="7">Fimbrial protein</fullName>
    </submittedName>
</protein>
<dbReference type="GO" id="GO:0009289">
    <property type="term" value="C:pilus"/>
    <property type="evidence" value="ECO:0007669"/>
    <property type="project" value="UniProtKB-SubCell"/>
</dbReference>
<reference evidence="7 8" key="1">
    <citation type="submission" date="2013-06" db="EMBL/GenBank/DDBJ databases">
        <authorList>
            <person name="Aslett M."/>
        </authorList>
    </citation>
    <scope>NUCLEOTIDE SEQUENCE [LARGE SCALE GENOMIC DNA]</scope>
    <source>
        <strain evidence="7 8">Db11</strain>
    </source>
</reference>
<dbReference type="PANTHER" id="PTHR33420">
    <property type="entry name" value="FIMBRIAL SUBUNIT ELFA-RELATED"/>
    <property type="match status" value="1"/>
</dbReference>
<evidence type="ECO:0000256" key="4">
    <source>
        <dbReference type="ARBA" id="ARBA00023263"/>
    </source>
</evidence>
<dbReference type="Pfam" id="PF00419">
    <property type="entry name" value="Fimbrial"/>
    <property type="match status" value="1"/>
</dbReference>
<proteinExistence type="inferred from homology"/>
<dbReference type="SUPFAM" id="SSF49401">
    <property type="entry name" value="Bacterial adhesins"/>
    <property type="match status" value="1"/>
</dbReference>
<accession>A0ABC9IM90</accession>
<dbReference type="InterPro" id="IPR000259">
    <property type="entry name" value="Adhesion_dom_fimbrial"/>
</dbReference>
<evidence type="ECO:0000259" key="6">
    <source>
        <dbReference type="Pfam" id="PF00419"/>
    </source>
</evidence>
<reference evidence="7 8" key="3">
    <citation type="journal article" date="2014" name="Genome Biol. Evol.">
        <title>Genome evolution and plasticity of Serratia marcescens, an important multidrug-resistant nosocomial pathogen.</title>
        <authorList>
            <person name="Iguchi A."/>
            <person name="Nagaya Y."/>
            <person name="Pradel E."/>
            <person name="Ooka T."/>
            <person name="Ogura Y."/>
            <person name="Katsura K."/>
            <person name="Kurokawa K."/>
            <person name="Oshima K."/>
            <person name="Hattori M."/>
            <person name="Parkhill J."/>
            <person name="Sebaihia M."/>
            <person name="Coulthurst S.J."/>
            <person name="Gotoh N."/>
            <person name="Thomson N.R."/>
            <person name="Ewbank J.J."/>
            <person name="Hayashi T."/>
        </authorList>
    </citation>
    <scope>NUCLEOTIDE SEQUENCE [LARGE SCALE GENOMIC DNA]</scope>
    <source>
        <strain evidence="7 8">Db11</strain>
    </source>
</reference>
<evidence type="ECO:0000256" key="2">
    <source>
        <dbReference type="ARBA" id="ARBA00006671"/>
    </source>
</evidence>
<evidence type="ECO:0000256" key="1">
    <source>
        <dbReference type="ARBA" id="ARBA00004561"/>
    </source>
</evidence>
<feature type="chain" id="PRO_5044866219" evidence="5">
    <location>
        <begin position="23"/>
        <end position="170"/>
    </location>
</feature>
<keyword evidence="4" id="KW-0281">Fimbrium</keyword>
<dbReference type="AlphaFoldDB" id="A0ABC9IM90"/>
<feature type="domain" description="Fimbrial-type adhesion" evidence="6">
    <location>
        <begin position="29"/>
        <end position="169"/>
    </location>
</feature>
<dbReference type="KEGG" id="smac:SMDB11_3381"/>
<dbReference type="InterPro" id="IPR050263">
    <property type="entry name" value="Bact_Fimbrial_Adh_Pro"/>
</dbReference>
<evidence type="ECO:0000313" key="7">
    <source>
        <dbReference type="EMBL" id="CDG13945.1"/>
    </source>
</evidence>
<feature type="signal peptide" evidence="5">
    <location>
        <begin position="1"/>
        <end position="22"/>
    </location>
</feature>
<dbReference type="Gene3D" id="2.60.40.1090">
    <property type="entry name" value="Fimbrial-type adhesion domain"/>
    <property type="match status" value="1"/>
</dbReference>
<reference evidence="8" key="2">
    <citation type="submission" date="2013-11" db="EMBL/GenBank/DDBJ databases">
        <title>Genome sequences of clinical and environmental isolates of Serratia marcescens.</title>
        <authorList>
            <person name="Iguchi A."/>
            <person name="Komatsu H."/>
            <person name="Nagaya Y."/>
            <person name="Ogura Y."/>
            <person name="Katsura K."/>
            <person name="Kurokawa K."/>
            <person name="Ooka T."/>
            <person name="Hattori M."/>
            <person name="Gotoh N."/>
            <person name="Thomson N."/>
            <person name="Hayashi T."/>
        </authorList>
    </citation>
    <scope>NUCLEOTIDE SEQUENCE [LARGE SCALE GENOMIC DNA]</scope>
    <source>
        <strain evidence="8">Db11</strain>
    </source>
</reference>
<dbReference type="InterPro" id="IPR008966">
    <property type="entry name" value="Adhesion_dom_sf"/>
</dbReference>
<organism evidence="7 8">
    <name type="scientific">Serratia marcescens subsp. marcescens Db11</name>
    <dbReference type="NCBI Taxonomy" id="273526"/>
    <lineage>
        <taxon>Bacteria</taxon>
        <taxon>Pseudomonadati</taxon>
        <taxon>Pseudomonadota</taxon>
        <taxon>Gammaproteobacteria</taxon>
        <taxon>Enterobacterales</taxon>
        <taxon>Yersiniaceae</taxon>
        <taxon>Serratia</taxon>
    </lineage>
</organism>
<dbReference type="Proteomes" id="UP000018979">
    <property type="component" value="Chromosome I"/>
</dbReference>
<dbReference type="PANTHER" id="PTHR33420:SF3">
    <property type="entry name" value="FIMBRIAL SUBUNIT ELFA"/>
    <property type="match status" value="1"/>
</dbReference>
<comment type="subcellular location">
    <subcellularLocation>
        <location evidence="1">Fimbrium</location>
    </subcellularLocation>
</comment>
<evidence type="ECO:0000256" key="5">
    <source>
        <dbReference type="SAM" id="SignalP"/>
    </source>
</evidence>
<dbReference type="EMBL" id="HG326223">
    <property type="protein sequence ID" value="CDG13945.1"/>
    <property type="molecule type" value="Genomic_DNA"/>
</dbReference>
<dbReference type="InterPro" id="IPR036937">
    <property type="entry name" value="Adhesion_dom_fimbrial_sf"/>
</dbReference>
<evidence type="ECO:0000313" key="8">
    <source>
        <dbReference type="Proteomes" id="UP000018979"/>
    </source>
</evidence>
<sequence length="170" mass="18166">MKNITRGLLLAYSGLIFSVSGADGSVDLEVRLVHGTCSLTTDSKNMQVSLGNISRTELASIGTVSKPVSFTIKGTDCVPDMVTWFRFDGTIDEQDSFALNEGSEAKGVGVRLLEYDGIQAKRPNTSSGYGTYSDGNGTFSQSYKVQYIALSDQVTPGAANVTAQLNLVYK</sequence>
<gene>
    <name evidence="7" type="ORF">SMDB11_3381</name>
</gene>
<keyword evidence="3 5" id="KW-0732">Signal</keyword>
<dbReference type="RefSeq" id="WP_071826145.1">
    <property type="nucleotide sequence ID" value="NZ_HG326223.1"/>
</dbReference>
<evidence type="ECO:0000256" key="3">
    <source>
        <dbReference type="ARBA" id="ARBA00022729"/>
    </source>
</evidence>
<name>A0ABC9IM90_SERMA</name>
<comment type="similarity">
    <text evidence="2">Belongs to the fimbrial protein family.</text>
</comment>